<evidence type="ECO:0000313" key="1">
    <source>
        <dbReference type="EMBL" id="RVU71203.1"/>
    </source>
</evidence>
<reference evidence="1 2" key="1">
    <citation type="submission" date="2018-12" db="EMBL/GenBank/DDBJ databases">
        <authorList>
            <person name="Meng J."/>
        </authorList>
    </citation>
    <scope>NUCLEOTIDE SEQUENCE [LARGE SCALE GENOMIC DNA]</scope>
    <source>
        <strain evidence="1 2">HT111-2</strain>
    </source>
</reference>
<dbReference type="AlphaFoldDB" id="A0A437SWB3"/>
<comment type="caution">
    <text evidence="1">The sequence shown here is derived from an EMBL/GenBank/DDBJ whole genome shotgun (WGS) entry which is preliminary data.</text>
</comment>
<dbReference type="Gene3D" id="1.10.10.10">
    <property type="entry name" value="Winged helix-like DNA-binding domain superfamily/Winged helix DNA-binding domain"/>
    <property type="match status" value="1"/>
</dbReference>
<dbReference type="InterPro" id="IPR036390">
    <property type="entry name" value="WH_DNA-bd_sf"/>
</dbReference>
<organism evidence="1 2">
    <name type="scientific">Lactobacillus xujianguonis</name>
    <dbReference type="NCBI Taxonomy" id="2495899"/>
    <lineage>
        <taxon>Bacteria</taxon>
        <taxon>Bacillati</taxon>
        <taxon>Bacillota</taxon>
        <taxon>Bacilli</taxon>
        <taxon>Lactobacillales</taxon>
        <taxon>Lactobacillaceae</taxon>
        <taxon>Lactobacillus</taxon>
    </lineage>
</organism>
<proteinExistence type="predicted"/>
<gene>
    <name evidence="1" type="ORF">EJK17_03120</name>
</gene>
<dbReference type="InterPro" id="IPR036388">
    <property type="entry name" value="WH-like_DNA-bd_sf"/>
</dbReference>
<evidence type="ECO:0000313" key="2">
    <source>
        <dbReference type="Proteomes" id="UP000288291"/>
    </source>
</evidence>
<protein>
    <submittedName>
        <fullName evidence="1">Uncharacterized protein</fullName>
    </submittedName>
</protein>
<dbReference type="SUPFAM" id="SSF46785">
    <property type="entry name" value="Winged helix' DNA-binding domain"/>
    <property type="match status" value="1"/>
</dbReference>
<dbReference type="RefSeq" id="WP_103661046.1">
    <property type="nucleotide sequence ID" value="NZ_ML136875.1"/>
</dbReference>
<accession>A0A437SWB3</accession>
<dbReference type="Proteomes" id="UP000288291">
    <property type="component" value="Unassembled WGS sequence"/>
</dbReference>
<sequence>MKSEFKGARAFLMIPPSISRDKDLLKKPKSIILMGEIISMLNVTGDFHMSNRKIAEILDCTPQAVAKYLNLLEDKGLIVREQITVPAKNPKSEKSKRILGRTISAGPTLINASLLGWSTDVDRANKHEFSRVVNTSLHKYNSINRSSNITVNNSSSAKKEEDPEREKIYQDFFFIVRASDKAKNQSTRPSLDEIKQMRSLLYKCSISTLQATKDKFKAQMEWDMVGKPFAYLLKLLRDGLSTERDYESESWG</sequence>
<keyword evidence="2" id="KW-1185">Reference proteome</keyword>
<name>A0A437SWB3_9LACO</name>
<dbReference type="EMBL" id="RXIA01000006">
    <property type="protein sequence ID" value="RVU71203.1"/>
    <property type="molecule type" value="Genomic_DNA"/>
</dbReference>